<dbReference type="EMBL" id="FLUN01000001">
    <property type="protein sequence ID" value="SBW11851.1"/>
    <property type="molecule type" value="Genomic_DNA"/>
</dbReference>
<feature type="transmembrane region" description="Helical" evidence="1">
    <location>
        <begin position="12"/>
        <end position="32"/>
    </location>
</feature>
<evidence type="ECO:0000313" key="2">
    <source>
        <dbReference type="EMBL" id="SBW11851.1"/>
    </source>
</evidence>
<dbReference type="AlphaFoldDB" id="A0A212KJM6"/>
<proteinExistence type="predicted"/>
<feature type="transmembrane region" description="Helical" evidence="1">
    <location>
        <begin position="70"/>
        <end position="90"/>
    </location>
</feature>
<reference evidence="2" key="1">
    <citation type="submission" date="2016-04" db="EMBL/GenBank/DDBJ databases">
        <authorList>
            <person name="Evans L.H."/>
            <person name="Alamgir A."/>
            <person name="Owens N."/>
            <person name="Weber N.D."/>
            <person name="Virtaneva K."/>
            <person name="Barbian K."/>
            <person name="Babar A."/>
            <person name="Rosenke K."/>
        </authorList>
    </citation>
    <scope>NUCLEOTIDE SEQUENCE</scope>
    <source>
        <strain evidence="2">86</strain>
    </source>
</reference>
<protein>
    <submittedName>
        <fullName evidence="2">Uncharacterized protein</fullName>
    </submittedName>
</protein>
<name>A0A212KJM6_9FIRM</name>
<evidence type="ECO:0000256" key="1">
    <source>
        <dbReference type="SAM" id="Phobius"/>
    </source>
</evidence>
<organism evidence="2">
    <name type="scientific">uncultured Eubacteriales bacterium</name>
    <dbReference type="NCBI Taxonomy" id="172733"/>
    <lineage>
        <taxon>Bacteria</taxon>
        <taxon>Bacillati</taxon>
        <taxon>Bacillota</taxon>
        <taxon>Clostridia</taxon>
        <taxon>Eubacteriales</taxon>
        <taxon>environmental samples</taxon>
    </lineage>
</organism>
<gene>
    <name evidence="2" type="ORF">KL86CLO1_13412</name>
</gene>
<keyword evidence="1" id="KW-0812">Transmembrane</keyword>
<feature type="transmembrane region" description="Helical" evidence="1">
    <location>
        <begin position="39"/>
        <end position="58"/>
    </location>
</feature>
<accession>A0A212KJM6</accession>
<sequence>MFHLMLGLSALAASWVILFLPFWLGGILQAIVTIFCRRWYLILLPAILSVVCMVWSVLSLYETIGAMALAIYWGIYFLFLMILFTIIFSIKRFVLRWWMAKNL</sequence>
<keyword evidence="1" id="KW-1133">Transmembrane helix</keyword>
<keyword evidence="1" id="KW-0472">Membrane</keyword>